<dbReference type="Pfam" id="PF00581">
    <property type="entry name" value="Rhodanese"/>
    <property type="match status" value="1"/>
</dbReference>
<feature type="domain" description="Rhodanese" evidence="2">
    <location>
        <begin position="16"/>
        <end position="138"/>
    </location>
</feature>
<dbReference type="PANTHER" id="PTHR30401:SF0">
    <property type="entry name" value="TRNA 2-SELENOURIDINE SYNTHASE"/>
    <property type="match status" value="1"/>
</dbReference>
<protein>
    <submittedName>
        <fullName evidence="3">tRNA 2-selenouridine(34) synthase MnmH</fullName>
    </submittedName>
</protein>
<keyword evidence="1" id="KW-0711">Selenium</keyword>
<keyword evidence="4" id="KW-1185">Reference proteome</keyword>
<name>A0ABR6Z3P1_9BURK</name>
<proteinExistence type="predicted"/>
<dbReference type="SMART" id="SM00450">
    <property type="entry name" value="RHOD"/>
    <property type="match status" value="1"/>
</dbReference>
<sequence length="357" mass="40897">MKYPELLDFPEVFERRAEFETIIDVRSPAEFAEDHIANAINCPVLDNDERIVVGTKYKQVGSFEAKRLGAALVAKNIGQHIESLFQDKPRDWKPLIYCWRGGNRSGSMAHVFAKIGWPVAQLNGGYKAYRQFVNNSLSAELDQFQWQVLCGPTGSGKSRTLQTLERLGAQVLDLEQLAEHRGSVLGGLPEHIQPSQKQFESRIFERMQEFSPQKVIYVEAESKKIGDLRVPEHLMSAMRASTCIQLRLPTARRVELLIEEYAHFMHDTESLNKQLHFLTALHGKEKILSWRRMAEGRELQGLVHELLEQHYDPAYNKSIIRNFAKYLNAQSIQQNNIDEFDFIDTANQILSLADRSS</sequence>
<evidence type="ECO:0000313" key="3">
    <source>
        <dbReference type="EMBL" id="MBC3906409.1"/>
    </source>
</evidence>
<evidence type="ECO:0000313" key="4">
    <source>
        <dbReference type="Proteomes" id="UP000646911"/>
    </source>
</evidence>
<evidence type="ECO:0000256" key="1">
    <source>
        <dbReference type="ARBA" id="ARBA00023266"/>
    </source>
</evidence>
<dbReference type="PANTHER" id="PTHR30401">
    <property type="entry name" value="TRNA 2-SELENOURIDINE SYNTHASE"/>
    <property type="match status" value="1"/>
</dbReference>
<dbReference type="EMBL" id="JACOFX010000001">
    <property type="protein sequence ID" value="MBC3906409.1"/>
    <property type="molecule type" value="Genomic_DNA"/>
</dbReference>
<evidence type="ECO:0000259" key="2">
    <source>
        <dbReference type="PROSITE" id="PS50206"/>
    </source>
</evidence>
<gene>
    <name evidence="3" type="primary">mnmH</name>
    <name evidence="3" type="ORF">H8L47_02375</name>
</gene>
<accession>A0ABR6Z3P1</accession>
<dbReference type="NCBIfam" id="NF008752">
    <property type="entry name" value="PRK11784.1-4"/>
    <property type="match status" value="1"/>
</dbReference>
<organism evidence="3 4">
    <name type="scientific">Undibacterium umbellatum</name>
    <dbReference type="NCBI Taxonomy" id="2762300"/>
    <lineage>
        <taxon>Bacteria</taxon>
        <taxon>Pseudomonadati</taxon>
        <taxon>Pseudomonadota</taxon>
        <taxon>Betaproteobacteria</taxon>
        <taxon>Burkholderiales</taxon>
        <taxon>Oxalobacteraceae</taxon>
        <taxon>Undibacterium</taxon>
    </lineage>
</organism>
<dbReference type="NCBIfam" id="NF008750">
    <property type="entry name" value="PRK11784.1-2"/>
    <property type="match status" value="1"/>
</dbReference>
<dbReference type="Gene3D" id="3.40.250.10">
    <property type="entry name" value="Rhodanese-like domain"/>
    <property type="match status" value="1"/>
</dbReference>
<dbReference type="InterPro" id="IPR017582">
    <property type="entry name" value="SelU"/>
</dbReference>
<dbReference type="Proteomes" id="UP000646911">
    <property type="component" value="Unassembled WGS sequence"/>
</dbReference>
<dbReference type="InterPro" id="IPR001763">
    <property type="entry name" value="Rhodanese-like_dom"/>
</dbReference>
<dbReference type="NCBIfam" id="TIGR03167">
    <property type="entry name" value="tRNA_sel_U_synt"/>
    <property type="match status" value="1"/>
</dbReference>
<dbReference type="SUPFAM" id="SSF52821">
    <property type="entry name" value="Rhodanese/Cell cycle control phosphatase"/>
    <property type="match status" value="1"/>
</dbReference>
<dbReference type="Pfam" id="PF26341">
    <property type="entry name" value="AAA_SelU"/>
    <property type="match status" value="1"/>
</dbReference>
<reference evidence="3 4" key="1">
    <citation type="submission" date="2020-08" db="EMBL/GenBank/DDBJ databases">
        <title>Novel species isolated from subtropical streams in China.</title>
        <authorList>
            <person name="Lu H."/>
        </authorList>
    </citation>
    <scope>NUCLEOTIDE SEQUENCE [LARGE SCALE GENOMIC DNA]</scope>
    <source>
        <strain evidence="3 4">NL8W</strain>
    </source>
</reference>
<comment type="caution">
    <text evidence="3">The sequence shown here is derived from an EMBL/GenBank/DDBJ whole genome shotgun (WGS) entry which is preliminary data.</text>
</comment>
<dbReference type="InterPro" id="IPR036873">
    <property type="entry name" value="Rhodanese-like_dom_sf"/>
</dbReference>
<dbReference type="InterPro" id="IPR058840">
    <property type="entry name" value="AAA_SelU"/>
</dbReference>
<dbReference type="PROSITE" id="PS50206">
    <property type="entry name" value="RHODANESE_3"/>
    <property type="match status" value="1"/>
</dbReference>